<dbReference type="GO" id="GO:0006355">
    <property type="term" value="P:regulation of DNA-templated transcription"/>
    <property type="evidence" value="ECO:0007669"/>
    <property type="project" value="InterPro"/>
</dbReference>
<dbReference type="Gene3D" id="1.10.10.10">
    <property type="entry name" value="Winged helix-like DNA-binding domain superfamily/Winged helix DNA-binding domain"/>
    <property type="match status" value="1"/>
</dbReference>
<organism evidence="3 4">
    <name type="scientific">Umezawaea tangerina</name>
    <dbReference type="NCBI Taxonomy" id="84725"/>
    <lineage>
        <taxon>Bacteria</taxon>
        <taxon>Bacillati</taxon>
        <taxon>Actinomycetota</taxon>
        <taxon>Actinomycetes</taxon>
        <taxon>Pseudonocardiales</taxon>
        <taxon>Pseudonocardiaceae</taxon>
        <taxon>Umezawaea</taxon>
    </lineage>
</organism>
<sequence length="79" mass="8781">MHIFESLSKREHEVLAVVAKDKTDREIANELGIRERTVRAHVSRIILKLGVASRVGAAVAHVEWKMRSEFDTRTGGSAG</sequence>
<evidence type="ECO:0000313" key="4">
    <source>
        <dbReference type="Proteomes" id="UP000239494"/>
    </source>
</evidence>
<dbReference type="Pfam" id="PF00196">
    <property type="entry name" value="GerE"/>
    <property type="match status" value="1"/>
</dbReference>
<protein>
    <submittedName>
        <fullName evidence="3">Regulatory LuxR family protein</fullName>
    </submittedName>
</protein>
<dbReference type="PROSITE" id="PS50043">
    <property type="entry name" value="HTH_LUXR_2"/>
    <property type="match status" value="1"/>
</dbReference>
<gene>
    <name evidence="3" type="ORF">CLV43_101584</name>
</gene>
<name>A0A2T0TKR4_9PSEU</name>
<dbReference type="InterPro" id="IPR016032">
    <property type="entry name" value="Sig_transdc_resp-reg_C-effctor"/>
</dbReference>
<accession>A0A2T0TKR4</accession>
<comment type="caution">
    <text evidence="3">The sequence shown here is derived from an EMBL/GenBank/DDBJ whole genome shotgun (WGS) entry which is preliminary data.</text>
</comment>
<dbReference type="Proteomes" id="UP000239494">
    <property type="component" value="Unassembled WGS sequence"/>
</dbReference>
<dbReference type="SUPFAM" id="SSF46894">
    <property type="entry name" value="C-terminal effector domain of the bipartite response regulators"/>
    <property type="match status" value="1"/>
</dbReference>
<dbReference type="InterPro" id="IPR039420">
    <property type="entry name" value="WalR-like"/>
</dbReference>
<dbReference type="SMART" id="SM00421">
    <property type="entry name" value="HTH_LUXR"/>
    <property type="match status" value="1"/>
</dbReference>
<dbReference type="PRINTS" id="PR00038">
    <property type="entry name" value="HTHLUXR"/>
</dbReference>
<evidence type="ECO:0000259" key="2">
    <source>
        <dbReference type="PROSITE" id="PS50043"/>
    </source>
</evidence>
<dbReference type="CDD" id="cd06170">
    <property type="entry name" value="LuxR_C_like"/>
    <property type="match status" value="1"/>
</dbReference>
<reference evidence="3 4" key="1">
    <citation type="submission" date="2018-03" db="EMBL/GenBank/DDBJ databases">
        <title>Genomic Encyclopedia of Archaeal and Bacterial Type Strains, Phase II (KMG-II): from individual species to whole genera.</title>
        <authorList>
            <person name="Goeker M."/>
        </authorList>
    </citation>
    <scope>NUCLEOTIDE SEQUENCE [LARGE SCALE GENOMIC DNA]</scope>
    <source>
        <strain evidence="3 4">DSM 44720</strain>
    </source>
</reference>
<keyword evidence="4" id="KW-1185">Reference proteome</keyword>
<dbReference type="PANTHER" id="PTHR43214">
    <property type="entry name" value="TWO-COMPONENT RESPONSE REGULATOR"/>
    <property type="match status" value="1"/>
</dbReference>
<dbReference type="InterPro" id="IPR036388">
    <property type="entry name" value="WH-like_DNA-bd_sf"/>
</dbReference>
<proteinExistence type="predicted"/>
<evidence type="ECO:0000313" key="3">
    <source>
        <dbReference type="EMBL" id="PRY46310.1"/>
    </source>
</evidence>
<dbReference type="InterPro" id="IPR000792">
    <property type="entry name" value="Tscrpt_reg_LuxR_C"/>
</dbReference>
<feature type="domain" description="HTH luxR-type" evidence="2">
    <location>
        <begin position="1"/>
        <end position="65"/>
    </location>
</feature>
<dbReference type="RefSeq" id="WP_245886087.1">
    <property type="nucleotide sequence ID" value="NZ_PVTF01000001.1"/>
</dbReference>
<evidence type="ECO:0000256" key="1">
    <source>
        <dbReference type="ARBA" id="ARBA00023125"/>
    </source>
</evidence>
<keyword evidence="1" id="KW-0238">DNA-binding</keyword>
<dbReference type="AlphaFoldDB" id="A0A2T0TKR4"/>
<dbReference type="EMBL" id="PVTF01000001">
    <property type="protein sequence ID" value="PRY46310.1"/>
    <property type="molecule type" value="Genomic_DNA"/>
</dbReference>
<dbReference type="GO" id="GO:0003677">
    <property type="term" value="F:DNA binding"/>
    <property type="evidence" value="ECO:0007669"/>
    <property type="project" value="UniProtKB-KW"/>
</dbReference>